<gene>
    <name evidence="1" type="ORF">CBF32_01190</name>
</gene>
<protein>
    <recommendedName>
        <fullName evidence="3">DUF3278 domain-containing protein</fullName>
    </recommendedName>
</protein>
<sequence>MKNISDKWLRRFVGFAGERDEYQEKMIYKVLGNANVLTFYLLSVGMLASFIWDALHDQISLGTVMLFLIQQINSVYTLYHLKKYEANQTDFYDEESFVAYVKQLKKKFFLVGIQWGVWMFVWLHIIFPFLYGDPVDISLFDVGTIVVSSILFGVLMYYFTKSKLRLIKE</sequence>
<dbReference type="RefSeq" id="WP_114288757.1">
    <property type="nucleotide sequence ID" value="NZ_JAFLWL010000009.1"/>
</dbReference>
<dbReference type="AlphaFoldDB" id="A0A369B167"/>
<evidence type="ECO:0000313" key="2">
    <source>
        <dbReference type="Proteomes" id="UP000288197"/>
    </source>
</evidence>
<organism evidence="1 2">
    <name type="scientific">Vagococcus fluvialis</name>
    <dbReference type="NCBI Taxonomy" id="2738"/>
    <lineage>
        <taxon>Bacteria</taxon>
        <taxon>Bacillati</taxon>
        <taxon>Bacillota</taxon>
        <taxon>Bacilli</taxon>
        <taxon>Lactobacillales</taxon>
        <taxon>Enterococcaceae</taxon>
        <taxon>Vagococcus</taxon>
    </lineage>
</organism>
<evidence type="ECO:0000313" key="1">
    <source>
        <dbReference type="EMBL" id="RSU05641.1"/>
    </source>
</evidence>
<evidence type="ECO:0008006" key="3">
    <source>
        <dbReference type="Google" id="ProtNLM"/>
    </source>
</evidence>
<dbReference type="EMBL" id="NGJX01000001">
    <property type="protein sequence ID" value="RSU05641.1"/>
    <property type="molecule type" value="Genomic_DNA"/>
</dbReference>
<name>A0A369B167_9ENTE</name>
<dbReference type="GeneID" id="63145474"/>
<dbReference type="OrthoDB" id="2622364at2"/>
<keyword evidence="2" id="KW-1185">Reference proteome</keyword>
<comment type="caution">
    <text evidence="1">The sequence shown here is derived from an EMBL/GenBank/DDBJ whole genome shotgun (WGS) entry which is preliminary data.</text>
</comment>
<dbReference type="Proteomes" id="UP000288197">
    <property type="component" value="Unassembled WGS sequence"/>
</dbReference>
<dbReference type="Pfam" id="PF11683">
    <property type="entry name" value="DUF3278"/>
    <property type="match status" value="1"/>
</dbReference>
<accession>A0A369B167</accession>
<dbReference type="InterPro" id="IPR021697">
    <property type="entry name" value="DUF3278"/>
</dbReference>
<reference evidence="1 2" key="1">
    <citation type="submission" date="2017-05" db="EMBL/GenBank/DDBJ databases">
        <title>Vagococcus spp. assemblies.</title>
        <authorList>
            <person name="Gulvik C.A."/>
        </authorList>
    </citation>
    <scope>NUCLEOTIDE SEQUENCE [LARGE SCALE GENOMIC DNA]</scope>
    <source>
        <strain evidence="1 2">NCFB 2497</strain>
    </source>
</reference>
<proteinExistence type="predicted"/>